<dbReference type="AlphaFoldDB" id="A0A0K2U408"/>
<dbReference type="EMBL" id="HACA01015572">
    <property type="protein sequence ID" value="CDW32933.1"/>
    <property type="molecule type" value="Transcribed_RNA"/>
</dbReference>
<accession>A0A0K2U408</accession>
<protein>
    <submittedName>
        <fullName evidence="1">Uncharacterized protein</fullName>
    </submittedName>
</protein>
<name>A0A0K2U408_LEPSM</name>
<reference evidence="1" key="1">
    <citation type="submission" date="2014-05" db="EMBL/GenBank/DDBJ databases">
        <authorList>
            <person name="Chronopoulou M."/>
        </authorList>
    </citation>
    <scope>NUCLEOTIDE SEQUENCE</scope>
    <source>
        <tissue evidence="1">Whole organism</tissue>
    </source>
</reference>
<evidence type="ECO:0000313" key="1">
    <source>
        <dbReference type="EMBL" id="CDW32933.1"/>
    </source>
</evidence>
<proteinExistence type="predicted"/>
<organism evidence="1">
    <name type="scientific">Lepeophtheirus salmonis</name>
    <name type="common">Salmon louse</name>
    <name type="synonym">Caligus salmonis</name>
    <dbReference type="NCBI Taxonomy" id="72036"/>
    <lineage>
        <taxon>Eukaryota</taxon>
        <taxon>Metazoa</taxon>
        <taxon>Ecdysozoa</taxon>
        <taxon>Arthropoda</taxon>
        <taxon>Crustacea</taxon>
        <taxon>Multicrustacea</taxon>
        <taxon>Hexanauplia</taxon>
        <taxon>Copepoda</taxon>
        <taxon>Siphonostomatoida</taxon>
        <taxon>Caligidae</taxon>
        <taxon>Lepeophtheirus</taxon>
    </lineage>
</organism>
<sequence length="36" mass="4370">MKKLTMTLRYQNSRKFDVDSESNYLINDRKNGIEFN</sequence>